<evidence type="ECO:0000256" key="8">
    <source>
        <dbReference type="SAM" id="Phobius"/>
    </source>
</evidence>
<feature type="transmembrane region" description="Helical" evidence="8">
    <location>
        <begin position="12"/>
        <end position="31"/>
    </location>
</feature>
<keyword evidence="5 8" id="KW-0812">Transmembrane</keyword>
<evidence type="ECO:0000256" key="7">
    <source>
        <dbReference type="ARBA" id="ARBA00023136"/>
    </source>
</evidence>
<reference evidence="9 10" key="1">
    <citation type="submission" date="2019-05" db="EMBL/GenBank/DDBJ databases">
        <authorList>
            <consortium name="Pathogen Informatics"/>
        </authorList>
    </citation>
    <scope>NUCLEOTIDE SEQUENCE [LARGE SCALE GENOMIC DNA]</scope>
    <source>
        <strain evidence="9 10">NCTC503</strain>
    </source>
</reference>
<dbReference type="KEGG" id="hhw:NCTC503_01597"/>
<feature type="transmembrane region" description="Helical" evidence="8">
    <location>
        <begin position="202"/>
        <end position="222"/>
    </location>
</feature>
<dbReference type="PANTHER" id="PTHR21716">
    <property type="entry name" value="TRANSMEMBRANE PROTEIN"/>
    <property type="match status" value="1"/>
</dbReference>
<keyword evidence="3" id="KW-0813">Transport</keyword>
<dbReference type="AlphaFoldDB" id="A0A4U9RGM4"/>
<feature type="transmembrane region" description="Helical" evidence="8">
    <location>
        <begin position="64"/>
        <end position="85"/>
    </location>
</feature>
<proteinExistence type="inferred from homology"/>
<evidence type="ECO:0000256" key="3">
    <source>
        <dbReference type="ARBA" id="ARBA00022448"/>
    </source>
</evidence>
<evidence type="ECO:0000256" key="1">
    <source>
        <dbReference type="ARBA" id="ARBA00004651"/>
    </source>
</evidence>
<dbReference type="Proteomes" id="UP000308489">
    <property type="component" value="Chromosome 1"/>
</dbReference>
<keyword evidence="7 8" id="KW-0472">Membrane</keyword>
<dbReference type="EMBL" id="LR590481">
    <property type="protein sequence ID" value="VTQ90426.1"/>
    <property type="molecule type" value="Genomic_DNA"/>
</dbReference>
<keyword evidence="10" id="KW-1185">Reference proteome</keyword>
<sequence length="337" mass="38830">MKKINKNRLVKVLIIILVLIVVYFLLKVTFIHTLLKVIIYSLLFTYALKPIYQYMIKRGAKKQISALVLVLLLFMLGIVWMVVLVPQFISEVVSLKSNFYKVFEYINNLLSNIKFLQNNYLFNNIIKKLFSFGRKFIEDIIFYIMAIGQNIATYLIIPVFVYYFLVDSELFLEKGLYFVSCNKRRIIRRVINHIDCILSKYILSQIFLSILTGILTYIILYFLKVKSPLMLAIFNGVINIIPFFGPVIGAIPSIIIACATSLKQGLWVTFWIVIMQQIEGNFLSPKIVGDLVNIHPVLVIFLLIIGGEIGGFIGMLVAIPIGVIVKVIFEDINYYFY</sequence>
<keyword evidence="6 8" id="KW-1133">Transmembrane helix</keyword>
<evidence type="ECO:0000256" key="5">
    <source>
        <dbReference type="ARBA" id="ARBA00022692"/>
    </source>
</evidence>
<evidence type="ECO:0000256" key="6">
    <source>
        <dbReference type="ARBA" id="ARBA00022989"/>
    </source>
</evidence>
<name>A0A4U9RGM4_HATHI</name>
<organism evidence="9 10">
    <name type="scientific">Hathewaya histolytica</name>
    <name type="common">Clostridium histolyticum</name>
    <dbReference type="NCBI Taxonomy" id="1498"/>
    <lineage>
        <taxon>Bacteria</taxon>
        <taxon>Bacillati</taxon>
        <taxon>Bacillota</taxon>
        <taxon>Clostridia</taxon>
        <taxon>Eubacteriales</taxon>
        <taxon>Clostridiaceae</taxon>
        <taxon>Hathewaya</taxon>
    </lineage>
</organism>
<comment type="similarity">
    <text evidence="2">Belongs to the autoinducer-2 exporter (AI-2E) (TC 2.A.86) family.</text>
</comment>
<dbReference type="PANTHER" id="PTHR21716:SF53">
    <property type="entry name" value="PERMEASE PERM-RELATED"/>
    <property type="match status" value="1"/>
</dbReference>
<evidence type="ECO:0000313" key="10">
    <source>
        <dbReference type="Proteomes" id="UP000308489"/>
    </source>
</evidence>
<keyword evidence="4" id="KW-1003">Cell membrane</keyword>
<dbReference type="InterPro" id="IPR002549">
    <property type="entry name" value="AI-2E-like"/>
</dbReference>
<dbReference type="GO" id="GO:0055085">
    <property type="term" value="P:transmembrane transport"/>
    <property type="evidence" value="ECO:0007669"/>
    <property type="project" value="TreeGrafter"/>
</dbReference>
<evidence type="ECO:0000313" key="9">
    <source>
        <dbReference type="EMBL" id="VTQ90426.1"/>
    </source>
</evidence>
<feature type="transmembrane region" description="Helical" evidence="8">
    <location>
        <begin position="229"/>
        <end position="248"/>
    </location>
</feature>
<protein>
    <submittedName>
        <fullName evidence="9">Permease</fullName>
    </submittedName>
</protein>
<dbReference type="GO" id="GO:0005886">
    <property type="term" value="C:plasma membrane"/>
    <property type="evidence" value="ECO:0007669"/>
    <property type="project" value="UniProtKB-SubCell"/>
</dbReference>
<accession>A0A4U9RGM4</accession>
<dbReference type="Pfam" id="PF01594">
    <property type="entry name" value="AI-2E_transport"/>
    <property type="match status" value="1"/>
</dbReference>
<comment type="subcellular location">
    <subcellularLocation>
        <location evidence="1">Cell membrane</location>
        <topology evidence="1">Multi-pass membrane protein</topology>
    </subcellularLocation>
</comment>
<dbReference type="RefSeq" id="WP_138210235.1">
    <property type="nucleotide sequence ID" value="NZ_CBCRUQ010000018.1"/>
</dbReference>
<evidence type="ECO:0000256" key="4">
    <source>
        <dbReference type="ARBA" id="ARBA00022475"/>
    </source>
</evidence>
<gene>
    <name evidence="9" type="primary">yhhT_2</name>
    <name evidence="9" type="ORF">NCTC503_01597</name>
</gene>
<feature type="transmembrane region" description="Helical" evidence="8">
    <location>
        <begin position="142"/>
        <end position="165"/>
    </location>
</feature>
<evidence type="ECO:0000256" key="2">
    <source>
        <dbReference type="ARBA" id="ARBA00009773"/>
    </source>
</evidence>
<dbReference type="OrthoDB" id="9793390at2"/>